<dbReference type="Proteomes" id="UP000789901">
    <property type="component" value="Unassembled WGS sequence"/>
</dbReference>
<organism evidence="1 2">
    <name type="scientific">Gigaspora margarita</name>
    <dbReference type="NCBI Taxonomy" id="4874"/>
    <lineage>
        <taxon>Eukaryota</taxon>
        <taxon>Fungi</taxon>
        <taxon>Fungi incertae sedis</taxon>
        <taxon>Mucoromycota</taxon>
        <taxon>Glomeromycotina</taxon>
        <taxon>Glomeromycetes</taxon>
        <taxon>Diversisporales</taxon>
        <taxon>Gigasporaceae</taxon>
        <taxon>Gigaspora</taxon>
    </lineage>
</organism>
<reference evidence="1 2" key="1">
    <citation type="submission" date="2021-06" db="EMBL/GenBank/DDBJ databases">
        <authorList>
            <person name="Kallberg Y."/>
            <person name="Tangrot J."/>
            <person name="Rosling A."/>
        </authorList>
    </citation>
    <scope>NUCLEOTIDE SEQUENCE [LARGE SCALE GENOMIC DNA]</scope>
    <source>
        <strain evidence="1 2">120-4 pot B 10/14</strain>
    </source>
</reference>
<keyword evidence="2" id="KW-1185">Reference proteome</keyword>
<sequence>MKWRSDIDRTGDAVCTAGFWISKQNRSDQRYLVTAGHCFDNELANPDGSQNFYTRIFSFVNIGRMTDHSLQPTDVGYILKENGLIVGRPIVRGVGRVTCASPIIGSLPSDQLEAGSYLCMSGAVSGTQCGDIDALDANIRYGDGHHGEDVIVTTIYSTYGDSGAPAYHSGSEDPEDFPDRILIAGIILSGEPGDEEEDEEVTTVVQPINTIIVDDFFLITVN</sequence>
<dbReference type="InterPro" id="IPR009003">
    <property type="entry name" value="Peptidase_S1_PA"/>
</dbReference>
<accession>A0ABN7UET0</accession>
<dbReference type="PROSITE" id="PS00134">
    <property type="entry name" value="TRYPSIN_HIS"/>
    <property type="match status" value="1"/>
</dbReference>
<dbReference type="SUPFAM" id="SSF50494">
    <property type="entry name" value="Trypsin-like serine proteases"/>
    <property type="match status" value="1"/>
</dbReference>
<dbReference type="InterPro" id="IPR043504">
    <property type="entry name" value="Peptidase_S1_PA_chymotrypsin"/>
</dbReference>
<evidence type="ECO:0000313" key="1">
    <source>
        <dbReference type="EMBL" id="CAG8553830.1"/>
    </source>
</evidence>
<evidence type="ECO:0000313" key="2">
    <source>
        <dbReference type="Proteomes" id="UP000789901"/>
    </source>
</evidence>
<protein>
    <submittedName>
        <fullName evidence="1">7137_t:CDS:1</fullName>
    </submittedName>
</protein>
<dbReference type="Gene3D" id="2.40.10.10">
    <property type="entry name" value="Trypsin-like serine proteases"/>
    <property type="match status" value="2"/>
</dbReference>
<dbReference type="EMBL" id="CAJVQB010001869">
    <property type="protein sequence ID" value="CAG8553830.1"/>
    <property type="molecule type" value="Genomic_DNA"/>
</dbReference>
<proteinExistence type="predicted"/>
<comment type="caution">
    <text evidence="1">The sequence shown here is derived from an EMBL/GenBank/DDBJ whole genome shotgun (WGS) entry which is preliminary data.</text>
</comment>
<name>A0ABN7UET0_GIGMA</name>
<gene>
    <name evidence="1" type="ORF">GMARGA_LOCUS4685</name>
</gene>
<dbReference type="InterPro" id="IPR018114">
    <property type="entry name" value="TRYPSIN_HIS"/>
</dbReference>